<dbReference type="Proteomes" id="UP000264006">
    <property type="component" value="Chromosome"/>
</dbReference>
<gene>
    <name evidence="2" type="ORF">DVS28_a1080</name>
</gene>
<evidence type="ECO:0000313" key="3">
    <source>
        <dbReference type="Proteomes" id="UP000264006"/>
    </source>
</evidence>
<feature type="compositionally biased region" description="Basic and acidic residues" evidence="1">
    <location>
        <begin position="171"/>
        <end position="182"/>
    </location>
</feature>
<accession>A0A346XU84</accession>
<keyword evidence="3" id="KW-1185">Reference proteome</keyword>
<sequence length="373" mass="42121">MEVPTLVGAPRLLAVVDTQWPEEPDKEEWWVELDDDIGDYQRVDILDGAHGSLDLVYVARPLYEDYPDVADGLRRIGAAVDWPPAAVFSSSEVELVELPHELVFRGFLEVDAEDLNSVLRWCSRYGPLVPQRLYLHAEEVRPVIEPRASSEDPLELQLYAGDEPDLTEHEIEFDEQPDRLGDSPESYEGTYRASAERDLRVAYGTALGQQQAHFRLYQAVVQSWLHLRPDTDLTRAALLLPPRDELAALWEGHGLSVPSTTIELIRSIQRLTNVETVMSPRIEVAPPGAERGGLAFGRPIARILQAMMLQVVDWVAAGVPARRCANETCATWFARQSGRAEYGQHRTKGVLYCSRACARAQAQREYRRRKRDD</sequence>
<proteinExistence type="predicted"/>
<evidence type="ECO:0000313" key="2">
    <source>
        <dbReference type="EMBL" id="AXV05781.1"/>
    </source>
</evidence>
<dbReference type="AlphaFoldDB" id="A0A346XU84"/>
<evidence type="ECO:0000256" key="1">
    <source>
        <dbReference type="SAM" id="MobiDB-lite"/>
    </source>
</evidence>
<reference evidence="2 3" key="1">
    <citation type="submission" date="2018-09" db="EMBL/GenBank/DDBJ databases">
        <title>Complete genome sequence of Euzebya sp. DY32-46 isolated from seawater of Pacific Ocean.</title>
        <authorList>
            <person name="Xu L."/>
            <person name="Wu Y.-H."/>
            <person name="Xu X.-W."/>
        </authorList>
    </citation>
    <scope>NUCLEOTIDE SEQUENCE [LARGE SCALE GENOMIC DNA]</scope>
    <source>
        <strain evidence="2 3">DY32-46</strain>
    </source>
</reference>
<dbReference type="KEGG" id="euz:DVS28_a1080"/>
<dbReference type="EMBL" id="CP031165">
    <property type="protein sequence ID" value="AXV05781.1"/>
    <property type="molecule type" value="Genomic_DNA"/>
</dbReference>
<feature type="region of interest" description="Disordered" evidence="1">
    <location>
        <begin position="171"/>
        <end position="191"/>
    </location>
</feature>
<name>A0A346XU84_9ACTN</name>
<dbReference type="RefSeq" id="WP_114590532.1">
    <property type="nucleotide sequence ID" value="NZ_CP031165.1"/>
</dbReference>
<organism evidence="2 3">
    <name type="scientific">Euzebya pacifica</name>
    <dbReference type="NCBI Taxonomy" id="1608957"/>
    <lineage>
        <taxon>Bacteria</taxon>
        <taxon>Bacillati</taxon>
        <taxon>Actinomycetota</taxon>
        <taxon>Nitriliruptoria</taxon>
        <taxon>Euzebyales</taxon>
    </lineage>
</organism>
<dbReference type="OrthoDB" id="4096627at2"/>
<protein>
    <recommendedName>
        <fullName evidence="4">CGNR zinc finger domain-containing protein</fullName>
    </recommendedName>
</protein>
<evidence type="ECO:0008006" key="4">
    <source>
        <dbReference type="Google" id="ProtNLM"/>
    </source>
</evidence>